<dbReference type="PIRSF" id="PIRSF002144">
    <property type="entry name" value="Ribosomal_S19"/>
    <property type="match status" value="1"/>
</dbReference>
<dbReference type="Gene3D" id="3.30.860.10">
    <property type="entry name" value="30s Ribosomal Protein S19, Chain A"/>
    <property type="match status" value="1"/>
</dbReference>
<evidence type="ECO:0000256" key="2">
    <source>
        <dbReference type="ARBA" id="ARBA00022730"/>
    </source>
</evidence>
<name>M4QA27_JAKLI</name>
<evidence type="ECO:0000256" key="3">
    <source>
        <dbReference type="ARBA" id="ARBA00022884"/>
    </source>
</evidence>
<reference evidence="8" key="1">
    <citation type="journal article" date="2004" name="RNA">
        <title>Mitochondrial 3' tRNA editing in the jakobid Seculamonas ecuadoriensis: a novel mechanism and implications for tRNA processing.</title>
        <authorList>
            <person name="Leigh J."/>
            <person name="Lang B.F."/>
        </authorList>
    </citation>
    <scope>NUCLEOTIDE SEQUENCE</scope>
    <source>
        <strain evidence="8">ATCC 50422</strain>
    </source>
</reference>
<keyword evidence="5 7" id="KW-0687">Ribonucleoprotein</keyword>
<sequence length="94" mass="10668">MARSIWKGPFVDPKLLAAVLETKEKSSLKPIKTTSRNSIVLPTFVGFKFMIYNGKTWIPLTINEEMIGHKLGEFSKTRKLPKHKVKTSKPAVKK</sequence>
<dbReference type="RefSeq" id="YP_007890717.1">
    <property type="nucleotide sequence ID" value="NC_021127.1"/>
</dbReference>
<comment type="similarity">
    <text evidence="1 7">Belongs to the universal ribosomal protein uS19 family.</text>
</comment>
<dbReference type="GeneID" id="15333149"/>
<dbReference type="PROSITE" id="PS00323">
    <property type="entry name" value="RIBOSOMAL_S19"/>
    <property type="match status" value="1"/>
</dbReference>
<dbReference type="AlphaFoldDB" id="M4QA27"/>
<accession>M4QA27</accession>
<evidence type="ECO:0000256" key="7">
    <source>
        <dbReference type="RuleBase" id="RU003485"/>
    </source>
</evidence>
<dbReference type="SUPFAM" id="SSF54570">
    <property type="entry name" value="Ribosomal protein S19"/>
    <property type="match status" value="1"/>
</dbReference>
<keyword evidence="3" id="KW-0694">RNA-binding</keyword>
<reference evidence="8" key="2">
    <citation type="journal article" date="2006" name="RNA">
        <title>Hybrid E. coli--Mitochondrial ribonuclease P RNAs are catalytically active.</title>
        <authorList>
            <person name="Seif E."/>
            <person name="Cadieux A."/>
            <person name="Lang B.F."/>
        </authorList>
    </citation>
    <scope>NUCLEOTIDE SEQUENCE</scope>
    <source>
        <strain evidence="8">ATCC 50422</strain>
    </source>
</reference>
<protein>
    <recommendedName>
        <fullName evidence="6">Small ribosomal subunit protein uS19c</fullName>
    </recommendedName>
</protein>
<reference evidence="8" key="3">
    <citation type="journal article" date="2013" name="Genome Biol. Evol.">
        <title>Strikingly bacteria-like and gene-rich mitochondrial genomes throughout jakobid protists.</title>
        <authorList>
            <person name="Burger G."/>
            <person name="Gray M.W."/>
            <person name="Forget L."/>
            <person name="Lang B.F."/>
        </authorList>
    </citation>
    <scope>NUCLEOTIDE SEQUENCE</scope>
    <source>
        <strain evidence="8">ATCC 50422</strain>
    </source>
</reference>
<keyword evidence="2" id="KW-0699">rRNA-binding</keyword>
<dbReference type="EMBL" id="KC353355">
    <property type="protein sequence ID" value="AGH24211.1"/>
    <property type="molecule type" value="Genomic_DNA"/>
</dbReference>
<dbReference type="PANTHER" id="PTHR11880:SF8">
    <property type="entry name" value="SMALL RIBOSOMAL SUBUNIT PROTEIN US19M"/>
    <property type="match status" value="1"/>
</dbReference>
<organism evidence="8">
    <name type="scientific">Jakoba libera</name>
    <name type="common">Flagellate</name>
    <name type="synonym">Cryptobia libera</name>
    <dbReference type="NCBI Taxonomy" id="143017"/>
    <lineage>
        <taxon>Eukaryota</taxon>
        <taxon>Discoba</taxon>
        <taxon>Jakobida</taxon>
        <taxon>Histionina</taxon>
        <taxon>Jakobidae</taxon>
        <taxon>Jakoba</taxon>
    </lineage>
</organism>
<dbReference type="FunFam" id="3.30.860.10:FF:000001">
    <property type="entry name" value="30S ribosomal protein S19"/>
    <property type="match status" value="1"/>
</dbReference>
<evidence type="ECO:0000313" key="8">
    <source>
        <dbReference type="EMBL" id="AGH24211.1"/>
    </source>
</evidence>
<dbReference type="InterPro" id="IPR023575">
    <property type="entry name" value="Ribosomal_uS19_SF"/>
</dbReference>
<evidence type="ECO:0000256" key="1">
    <source>
        <dbReference type="ARBA" id="ARBA00007345"/>
    </source>
</evidence>
<evidence type="ECO:0000256" key="6">
    <source>
        <dbReference type="ARBA" id="ARBA00035253"/>
    </source>
</evidence>
<dbReference type="PRINTS" id="PR00975">
    <property type="entry name" value="RIBOSOMALS19"/>
</dbReference>
<dbReference type="Pfam" id="PF00203">
    <property type="entry name" value="Ribosomal_S19"/>
    <property type="match status" value="1"/>
</dbReference>
<dbReference type="HAMAP" id="MF_00531">
    <property type="entry name" value="Ribosomal_uS19"/>
    <property type="match status" value="1"/>
</dbReference>
<dbReference type="GO" id="GO:0006412">
    <property type="term" value="P:translation"/>
    <property type="evidence" value="ECO:0007669"/>
    <property type="project" value="InterPro"/>
</dbReference>
<dbReference type="GO" id="GO:0019843">
    <property type="term" value="F:rRNA binding"/>
    <property type="evidence" value="ECO:0007669"/>
    <property type="project" value="UniProtKB-KW"/>
</dbReference>
<keyword evidence="4 7" id="KW-0689">Ribosomal protein</keyword>
<gene>
    <name evidence="8" type="primary">rps19</name>
</gene>
<dbReference type="GO" id="GO:0000028">
    <property type="term" value="P:ribosomal small subunit assembly"/>
    <property type="evidence" value="ECO:0007669"/>
    <property type="project" value="TreeGrafter"/>
</dbReference>
<dbReference type="InterPro" id="IPR002222">
    <property type="entry name" value="Ribosomal_uS19"/>
</dbReference>
<keyword evidence="8" id="KW-0496">Mitochondrion</keyword>
<proteinExistence type="inferred from homology"/>
<geneLocation type="mitochondrion" evidence="8"/>
<evidence type="ECO:0000256" key="5">
    <source>
        <dbReference type="ARBA" id="ARBA00023274"/>
    </source>
</evidence>
<dbReference type="NCBIfam" id="TIGR01050">
    <property type="entry name" value="rpsS_bact"/>
    <property type="match status" value="1"/>
</dbReference>
<dbReference type="InterPro" id="IPR005732">
    <property type="entry name" value="Ribosomal_uS19_bac-type"/>
</dbReference>
<dbReference type="GO" id="GO:0003735">
    <property type="term" value="F:structural constituent of ribosome"/>
    <property type="evidence" value="ECO:0007669"/>
    <property type="project" value="InterPro"/>
</dbReference>
<dbReference type="PANTHER" id="PTHR11880">
    <property type="entry name" value="RIBOSOMAL PROTEIN S19P FAMILY MEMBER"/>
    <property type="match status" value="1"/>
</dbReference>
<dbReference type="InterPro" id="IPR020934">
    <property type="entry name" value="Ribosomal_uS19_CS"/>
</dbReference>
<dbReference type="GO" id="GO:0005763">
    <property type="term" value="C:mitochondrial small ribosomal subunit"/>
    <property type="evidence" value="ECO:0007669"/>
    <property type="project" value="TreeGrafter"/>
</dbReference>
<evidence type="ECO:0000256" key="4">
    <source>
        <dbReference type="ARBA" id="ARBA00022980"/>
    </source>
</evidence>